<comment type="subcellular location">
    <subcellularLocation>
        <location evidence="4">Cell outer membrane</location>
    </subcellularLocation>
</comment>
<dbReference type="STRING" id="1842727.RD110_02825"/>
<comment type="subunit">
    <text evidence="4">Part of the Bam complex.</text>
</comment>
<keyword evidence="7" id="KW-0946">Virion</keyword>
<keyword evidence="8" id="KW-1185">Reference proteome</keyword>
<evidence type="ECO:0000256" key="2">
    <source>
        <dbReference type="ARBA" id="ARBA00023136"/>
    </source>
</evidence>
<dbReference type="PANTHER" id="PTHR37482:SF1">
    <property type="entry name" value="OUTER MEMBRANE PROTEIN ASSEMBLY FACTOR BAME"/>
    <property type="match status" value="1"/>
</dbReference>
<feature type="signal peptide" evidence="4">
    <location>
        <begin position="1"/>
        <end position="32"/>
    </location>
</feature>
<keyword evidence="2 4" id="KW-0472">Membrane</keyword>
<dbReference type="Gene3D" id="3.30.1450.10">
    <property type="match status" value="1"/>
</dbReference>
<dbReference type="EMBL" id="CP019236">
    <property type="protein sequence ID" value="APW40434.1"/>
    <property type="molecule type" value="Genomic_DNA"/>
</dbReference>
<feature type="compositionally biased region" description="Pro residues" evidence="5">
    <location>
        <begin position="170"/>
        <end position="187"/>
    </location>
</feature>
<dbReference type="KEGG" id="rhy:RD110_02825"/>
<proteinExistence type="inferred from homology"/>
<name>A0A1P8K352_9BURK</name>
<feature type="chain" id="PRO_5013408789" description="Outer membrane protein assembly factor BamE" evidence="4">
    <location>
        <begin position="33"/>
        <end position="187"/>
    </location>
</feature>
<accession>A0A1P8K352</accession>
<dbReference type="GO" id="GO:0030674">
    <property type="term" value="F:protein-macromolecule adaptor activity"/>
    <property type="evidence" value="ECO:0007669"/>
    <property type="project" value="TreeGrafter"/>
</dbReference>
<keyword evidence="1 4" id="KW-0732">Signal</keyword>
<gene>
    <name evidence="4" type="primary">bamE</name>
    <name evidence="7" type="ORF">RD110_02825</name>
</gene>
<feature type="region of interest" description="Disordered" evidence="5">
    <location>
        <begin position="150"/>
        <end position="187"/>
    </location>
</feature>
<evidence type="ECO:0000256" key="4">
    <source>
        <dbReference type="HAMAP-Rule" id="MF_00925"/>
    </source>
</evidence>
<evidence type="ECO:0000313" key="8">
    <source>
        <dbReference type="Proteomes" id="UP000186609"/>
    </source>
</evidence>
<evidence type="ECO:0000256" key="1">
    <source>
        <dbReference type="ARBA" id="ARBA00022729"/>
    </source>
</evidence>
<reference evidence="7 8" key="1">
    <citation type="submission" date="2017-01" db="EMBL/GenBank/DDBJ databases">
        <authorList>
            <person name="Mah S.A."/>
            <person name="Swanson W.J."/>
            <person name="Moy G.W."/>
            <person name="Vacquier V.D."/>
        </authorList>
    </citation>
    <scope>NUCLEOTIDE SEQUENCE [LARGE SCALE GENOMIC DNA]</scope>
    <source>
        <strain evidence="7 8">DCY110</strain>
    </source>
</reference>
<dbReference type="GO" id="GO:0043165">
    <property type="term" value="P:Gram-negative-bacterium-type cell outer membrane assembly"/>
    <property type="evidence" value="ECO:0007669"/>
    <property type="project" value="UniProtKB-UniRule"/>
</dbReference>
<dbReference type="AlphaFoldDB" id="A0A1P8K352"/>
<dbReference type="GO" id="GO:1990063">
    <property type="term" value="C:Bam protein complex"/>
    <property type="evidence" value="ECO:0007669"/>
    <property type="project" value="TreeGrafter"/>
</dbReference>
<dbReference type="OrthoDB" id="9808250at2"/>
<evidence type="ECO:0000313" key="7">
    <source>
        <dbReference type="EMBL" id="APW40434.1"/>
    </source>
</evidence>
<keyword evidence="3 4" id="KW-0998">Cell outer membrane</keyword>
<dbReference type="Pfam" id="PF04355">
    <property type="entry name" value="BamE"/>
    <property type="match status" value="1"/>
</dbReference>
<dbReference type="PANTHER" id="PTHR37482">
    <property type="entry name" value="OUTER MEMBRANE PROTEIN ASSEMBLY FACTOR BAME"/>
    <property type="match status" value="1"/>
</dbReference>
<dbReference type="GO" id="GO:0051205">
    <property type="term" value="P:protein insertion into membrane"/>
    <property type="evidence" value="ECO:0007669"/>
    <property type="project" value="UniProtKB-UniRule"/>
</dbReference>
<dbReference type="InterPro" id="IPR037873">
    <property type="entry name" value="BamE-like"/>
</dbReference>
<comment type="similarity">
    <text evidence="4">Belongs to the BamE family.</text>
</comment>
<keyword evidence="7" id="KW-0261">Viral envelope protein</keyword>
<feature type="compositionally biased region" description="Low complexity" evidence="5">
    <location>
        <begin position="157"/>
        <end position="169"/>
    </location>
</feature>
<dbReference type="InterPro" id="IPR007450">
    <property type="entry name" value="BamE_dom"/>
</dbReference>
<comment type="function">
    <text evidence="4">Part of the outer membrane protein assembly complex, which is involved in assembly and insertion of beta-barrel proteins into the outer membrane.</text>
</comment>
<sequence length="187" mass="20329" precursor="true">MPMFAPLPRGSSSALILAVCALLGACSTVDDASRKFANSITPYKVEVVQGNFVSREQVEALKPGMPRQQVKDILGTPLLQSVFHADRWDYVFTMRRQGLEPQARQLTVYFKDNLLTKVEGDPMPSEAEFVALLGEAHKVRKIPDLEASEDSLKSFAKSEAPAKPAATPAAPLPPLPTSYPPLEPAAK</sequence>
<evidence type="ECO:0000259" key="6">
    <source>
        <dbReference type="Pfam" id="PF04355"/>
    </source>
</evidence>
<dbReference type="InterPro" id="IPR026592">
    <property type="entry name" value="BamE"/>
</dbReference>
<feature type="domain" description="Outer membrane protein assembly factor BamE" evidence="6">
    <location>
        <begin position="50"/>
        <end position="118"/>
    </location>
</feature>
<evidence type="ECO:0000256" key="3">
    <source>
        <dbReference type="ARBA" id="ARBA00023237"/>
    </source>
</evidence>
<dbReference type="HAMAP" id="MF_00925">
    <property type="entry name" value="OM_assembly_BamE"/>
    <property type="match status" value="1"/>
</dbReference>
<dbReference type="Proteomes" id="UP000186609">
    <property type="component" value="Chromosome"/>
</dbReference>
<organism evidence="7 8">
    <name type="scientific">Rhodoferax koreensis</name>
    <dbReference type="NCBI Taxonomy" id="1842727"/>
    <lineage>
        <taxon>Bacteria</taxon>
        <taxon>Pseudomonadati</taxon>
        <taxon>Pseudomonadota</taxon>
        <taxon>Betaproteobacteria</taxon>
        <taxon>Burkholderiales</taxon>
        <taxon>Comamonadaceae</taxon>
        <taxon>Rhodoferax</taxon>
    </lineage>
</organism>
<protein>
    <recommendedName>
        <fullName evidence="4">Outer membrane protein assembly factor BamE</fullName>
    </recommendedName>
</protein>
<evidence type="ECO:0000256" key="5">
    <source>
        <dbReference type="SAM" id="MobiDB-lite"/>
    </source>
</evidence>